<keyword evidence="2" id="KW-1185">Reference proteome</keyword>
<accession>A0A0J9E764</accession>
<dbReference type="STRING" id="1675527.AIOL_003529"/>
<evidence type="ECO:0000313" key="1">
    <source>
        <dbReference type="EMBL" id="KMW58552.1"/>
    </source>
</evidence>
<evidence type="ECO:0000313" key="2">
    <source>
        <dbReference type="Proteomes" id="UP000037178"/>
    </source>
</evidence>
<organism evidence="1 2">
    <name type="scientific">Candidatus Rhodobacter oscarellae</name>
    <dbReference type="NCBI Taxonomy" id="1675527"/>
    <lineage>
        <taxon>Bacteria</taxon>
        <taxon>Pseudomonadati</taxon>
        <taxon>Pseudomonadota</taxon>
        <taxon>Alphaproteobacteria</taxon>
        <taxon>Rhodobacterales</taxon>
        <taxon>Rhodobacter group</taxon>
        <taxon>Rhodobacter</taxon>
    </lineage>
</organism>
<dbReference type="RefSeq" id="WP_049644146.1">
    <property type="nucleotide sequence ID" value="NZ_LFTY01000002.1"/>
</dbReference>
<proteinExistence type="predicted"/>
<reference evidence="1 2" key="1">
    <citation type="submission" date="2015-06" db="EMBL/GenBank/DDBJ databases">
        <title>Draft genome sequence of an Alphaproteobacteria species associated to the Mediterranean sponge Oscarella lobularis.</title>
        <authorList>
            <person name="Jourda C."/>
            <person name="Santini S."/>
            <person name="Claverie J.-M."/>
        </authorList>
    </citation>
    <scope>NUCLEOTIDE SEQUENCE [LARGE SCALE GENOMIC DNA]</scope>
    <source>
        <strain evidence="1">IGS</strain>
    </source>
</reference>
<dbReference type="AlphaFoldDB" id="A0A0J9E764"/>
<comment type="caution">
    <text evidence="1">The sequence shown here is derived from an EMBL/GenBank/DDBJ whole genome shotgun (WGS) entry which is preliminary data.</text>
</comment>
<dbReference type="PATRIC" id="fig|1675527.3.peg.3690"/>
<dbReference type="Proteomes" id="UP000037178">
    <property type="component" value="Unassembled WGS sequence"/>
</dbReference>
<sequence length="142" mass="15643">MRLHHILAAFVIVAGFAPSGFAYFFGGVQTKLEYRSFAKHLETCAPLHQDLHDLFRTGMSVDREIYGAADGACRIRIGAYDGNDLLCSFAMGQAPRLAEAFRDQAKMIGLFGGYEMRISTSDPDPLTQLYNSPQCALDSEQA</sequence>
<gene>
    <name evidence="1" type="ORF">AIOL_003529</name>
</gene>
<protein>
    <submittedName>
        <fullName evidence="1">Uncharacterized protein</fullName>
    </submittedName>
</protein>
<name>A0A0J9E764_9RHOB</name>
<dbReference type="EMBL" id="LFTY01000002">
    <property type="protein sequence ID" value="KMW58552.1"/>
    <property type="molecule type" value="Genomic_DNA"/>
</dbReference>